<dbReference type="EMBL" id="JBITLV010000010">
    <property type="protein sequence ID" value="MFI7589863.1"/>
    <property type="molecule type" value="Genomic_DNA"/>
</dbReference>
<accession>A0ABW8AUU8</accession>
<evidence type="ECO:0000313" key="2">
    <source>
        <dbReference type="EMBL" id="MFI7589863.1"/>
    </source>
</evidence>
<keyword evidence="3" id="KW-1185">Reference proteome</keyword>
<evidence type="ECO:0000256" key="1">
    <source>
        <dbReference type="SAM" id="Phobius"/>
    </source>
</evidence>
<feature type="transmembrane region" description="Helical" evidence="1">
    <location>
        <begin position="131"/>
        <end position="148"/>
    </location>
</feature>
<evidence type="ECO:0008006" key="4">
    <source>
        <dbReference type="Google" id="ProtNLM"/>
    </source>
</evidence>
<gene>
    <name evidence="2" type="ORF">ACIB24_22560</name>
</gene>
<evidence type="ECO:0000313" key="3">
    <source>
        <dbReference type="Proteomes" id="UP001612915"/>
    </source>
</evidence>
<dbReference type="Proteomes" id="UP001612915">
    <property type="component" value="Unassembled WGS sequence"/>
</dbReference>
<sequence length="269" mass="28941">MDTSFPWTTRRAGRRQVLSALGLGLLSAVALVVALVVARESPPRAVYPLAVAVTFGAVLRYGWVSHVAPQNRPADARLVERDGRPGTQLRYSGTQWRLLLVVTSVPAVVLAVGAVDLAVTRPTGDGMGASVLPALGALLFGWFLLAVARGRIVRGEIVLDRAGIRQRGRAGEVFLPWTAVTAVAAVQAGPAPHLLIGCSPAGALERRWTTWFWRIDRRLDEPVLDIDCTLLALDQDAVRAFLTHYVEHPEDRAELGTSASLGRLPGLGR</sequence>
<feature type="transmembrane region" description="Helical" evidence="1">
    <location>
        <begin position="20"/>
        <end position="39"/>
    </location>
</feature>
<dbReference type="RefSeq" id="WP_398284464.1">
    <property type="nucleotide sequence ID" value="NZ_JBITLV010000010.1"/>
</dbReference>
<proteinExistence type="predicted"/>
<protein>
    <recommendedName>
        <fullName evidence="4">PH domain-containing protein</fullName>
    </recommendedName>
</protein>
<feature type="transmembrane region" description="Helical" evidence="1">
    <location>
        <begin position="98"/>
        <end position="119"/>
    </location>
</feature>
<reference evidence="2 3" key="1">
    <citation type="submission" date="2024-10" db="EMBL/GenBank/DDBJ databases">
        <title>The Natural Products Discovery Center: Release of the First 8490 Sequenced Strains for Exploring Actinobacteria Biosynthetic Diversity.</title>
        <authorList>
            <person name="Kalkreuter E."/>
            <person name="Kautsar S.A."/>
            <person name="Yang D."/>
            <person name="Bader C.D."/>
            <person name="Teijaro C.N."/>
            <person name="Fluegel L."/>
            <person name="Davis C.M."/>
            <person name="Simpson J.R."/>
            <person name="Lauterbach L."/>
            <person name="Steele A.D."/>
            <person name="Gui C."/>
            <person name="Meng S."/>
            <person name="Li G."/>
            <person name="Viehrig K."/>
            <person name="Ye F."/>
            <person name="Su P."/>
            <person name="Kiefer A.F."/>
            <person name="Nichols A."/>
            <person name="Cepeda A.J."/>
            <person name="Yan W."/>
            <person name="Fan B."/>
            <person name="Jiang Y."/>
            <person name="Adhikari A."/>
            <person name="Zheng C.-J."/>
            <person name="Schuster L."/>
            <person name="Cowan T.M."/>
            <person name="Smanski M.J."/>
            <person name="Chevrette M.G."/>
            <person name="De Carvalho L.P.S."/>
            <person name="Shen B."/>
        </authorList>
    </citation>
    <scope>NUCLEOTIDE SEQUENCE [LARGE SCALE GENOMIC DNA]</scope>
    <source>
        <strain evidence="2 3">NPDC049639</strain>
    </source>
</reference>
<comment type="caution">
    <text evidence="2">The sequence shown here is derived from an EMBL/GenBank/DDBJ whole genome shotgun (WGS) entry which is preliminary data.</text>
</comment>
<organism evidence="2 3">
    <name type="scientific">Spongisporangium articulatum</name>
    <dbReference type="NCBI Taxonomy" id="3362603"/>
    <lineage>
        <taxon>Bacteria</taxon>
        <taxon>Bacillati</taxon>
        <taxon>Actinomycetota</taxon>
        <taxon>Actinomycetes</taxon>
        <taxon>Kineosporiales</taxon>
        <taxon>Kineosporiaceae</taxon>
        <taxon>Spongisporangium</taxon>
    </lineage>
</organism>
<keyword evidence="1" id="KW-0472">Membrane</keyword>
<keyword evidence="1" id="KW-0812">Transmembrane</keyword>
<name>A0ABW8AUU8_9ACTN</name>
<feature type="transmembrane region" description="Helical" evidence="1">
    <location>
        <begin position="45"/>
        <end position="63"/>
    </location>
</feature>
<keyword evidence="1" id="KW-1133">Transmembrane helix</keyword>